<feature type="compositionally biased region" description="Pro residues" evidence="1">
    <location>
        <begin position="39"/>
        <end position="50"/>
    </location>
</feature>
<feature type="region of interest" description="Disordered" evidence="1">
    <location>
        <begin position="11"/>
        <end position="50"/>
    </location>
</feature>
<dbReference type="HOGENOM" id="CLU_3113658_0_0_11"/>
<feature type="compositionally biased region" description="Polar residues" evidence="1">
    <location>
        <begin position="11"/>
        <end position="30"/>
    </location>
</feature>
<keyword evidence="3" id="KW-1185">Reference proteome</keyword>
<dbReference type="EMBL" id="AWSE01000019">
    <property type="protein sequence ID" value="ERH25485.1"/>
    <property type="molecule type" value="Genomic_DNA"/>
</dbReference>
<dbReference type="Proteomes" id="UP000016536">
    <property type="component" value="Unassembled WGS sequence"/>
</dbReference>
<evidence type="ECO:0000313" key="3">
    <source>
        <dbReference type="Proteomes" id="UP000016536"/>
    </source>
</evidence>
<organism evidence="2 3">
    <name type="scientific">Actinomyces johnsonii F0542</name>
    <dbReference type="NCBI Taxonomy" id="1321818"/>
    <lineage>
        <taxon>Bacteria</taxon>
        <taxon>Bacillati</taxon>
        <taxon>Actinomycetota</taxon>
        <taxon>Actinomycetes</taxon>
        <taxon>Actinomycetales</taxon>
        <taxon>Actinomycetaceae</taxon>
        <taxon>Actinomyces</taxon>
    </lineage>
</organism>
<gene>
    <name evidence="2" type="ORF">HMPREF1979_00452</name>
</gene>
<proteinExistence type="predicted"/>
<dbReference type="AlphaFoldDB" id="U1QCI5"/>
<protein>
    <submittedName>
        <fullName evidence="2">Uncharacterized protein</fullName>
    </submittedName>
</protein>
<reference evidence="2 3" key="1">
    <citation type="submission" date="2013-08" db="EMBL/GenBank/DDBJ databases">
        <authorList>
            <person name="Weinstock G."/>
            <person name="Sodergren E."/>
            <person name="Wylie T."/>
            <person name="Fulton L."/>
            <person name="Fulton R."/>
            <person name="Fronick C."/>
            <person name="O'Laughlin M."/>
            <person name="Godfrey J."/>
            <person name="Miner T."/>
            <person name="Herter B."/>
            <person name="Appelbaum E."/>
            <person name="Cordes M."/>
            <person name="Lek S."/>
            <person name="Wollam A."/>
            <person name="Pepin K.H."/>
            <person name="Palsikar V.B."/>
            <person name="Mitreva M."/>
            <person name="Wilson R.K."/>
        </authorList>
    </citation>
    <scope>NUCLEOTIDE SEQUENCE [LARGE SCALE GENOMIC DNA]</scope>
    <source>
        <strain evidence="2 3">F0542</strain>
    </source>
</reference>
<name>U1QCI5_9ACTO</name>
<evidence type="ECO:0000313" key="2">
    <source>
        <dbReference type="EMBL" id="ERH25485.1"/>
    </source>
</evidence>
<sequence>MMSWMWFCSPSRTMGSSPTRWYRTTRSNDVAETALPLTQPRPPQTPPSAL</sequence>
<comment type="caution">
    <text evidence="2">The sequence shown here is derived from an EMBL/GenBank/DDBJ whole genome shotgun (WGS) entry which is preliminary data.</text>
</comment>
<accession>U1QCI5</accession>
<evidence type="ECO:0000256" key="1">
    <source>
        <dbReference type="SAM" id="MobiDB-lite"/>
    </source>
</evidence>